<dbReference type="SMART" id="SM00360">
    <property type="entry name" value="RRM"/>
    <property type="match status" value="1"/>
</dbReference>
<keyword evidence="2 3" id="KW-0694">RNA-binding</keyword>
<name>A0A4S4M3M7_9AGAM</name>
<feature type="compositionally biased region" description="Low complexity" evidence="4">
    <location>
        <begin position="201"/>
        <end position="212"/>
    </location>
</feature>
<feature type="non-terminal residue" evidence="6">
    <location>
        <position position="270"/>
    </location>
</feature>
<dbReference type="AlphaFoldDB" id="A0A4S4M3M7"/>
<proteinExistence type="predicted"/>
<evidence type="ECO:0000256" key="2">
    <source>
        <dbReference type="ARBA" id="ARBA00022884"/>
    </source>
</evidence>
<sequence>MPSSSSSSASSSRSSSPGPQNTKNNQRNTESTSDTSSSDSASDSSDSELEQPSEPVLSHAALRKQKRKLQTQGTSTTVEEATDVNKNDTSKPPSSAKVKVADTAQLKRQNSVWIGNLSFKTTPDALRRFFDGVGEITRIHMPTKSGGDVHARNENRGFAYVDFATPDAKITAIALSENPLEGRRLLIKDGGDFTGRPAPVATTANTTDASSTKPGLTKTAQKILSAQKQPPAPTLFLGNLGFETTDDSIRGLLDAHRPHKPPADPQDQEG</sequence>
<dbReference type="InterPro" id="IPR012677">
    <property type="entry name" value="Nucleotide-bd_a/b_plait_sf"/>
</dbReference>
<feature type="domain" description="RRM" evidence="5">
    <location>
        <begin position="110"/>
        <end position="205"/>
    </location>
</feature>
<dbReference type="EMBL" id="SGPL01000036">
    <property type="protein sequence ID" value="THH19766.1"/>
    <property type="molecule type" value="Genomic_DNA"/>
</dbReference>
<dbReference type="PROSITE" id="PS50102">
    <property type="entry name" value="RRM"/>
    <property type="match status" value="1"/>
</dbReference>
<gene>
    <name evidence="6" type="ORF">EW146_g1472</name>
</gene>
<dbReference type="PANTHER" id="PTHR23236">
    <property type="entry name" value="EUKARYOTIC TRANSLATION INITIATION FACTOR 4B/4H"/>
    <property type="match status" value="1"/>
</dbReference>
<feature type="compositionally biased region" description="Polar residues" evidence="4">
    <location>
        <begin position="17"/>
        <end position="30"/>
    </location>
</feature>
<evidence type="ECO:0000256" key="4">
    <source>
        <dbReference type="SAM" id="MobiDB-lite"/>
    </source>
</evidence>
<dbReference type="Pfam" id="PF00076">
    <property type="entry name" value="RRM_1"/>
    <property type="match status" value="1"/>
</dbReference>
<dbReference type="GO" id="GO:0003723">
    <property type="term" value="F:RNA binding"/>
    <property type="evidence" value="ECO:0007669"/>
    <property type="project" value="UniProtKB-UniRule"/>
</dbReference>
<evidence type="ECO:0000256" key="3">
    <source>
        <dbReference type="PROSITE-ProRule" id="PRU00176"/>
    </source>
</evidence>
<accession>A0A4S4M3M7</accession>
<feature type="region of interest" description="Disordered" evidence="4">
    <location>
        <begin position="248"/>
        <end position="270"/>
    </location>
</feature>
<feature type="compositionally biased region" description="Polar residues" evidence="4">
    <location>
        <begin position="70"/>
        <end position="79"/>
    </location>
</feature>
<keyword evidence="7" id="KW-1185">Reference proteome</keyword>
<dbReference type="Gene3D" id="3.30.70.330">
    <property type="match status" value="1"/>
</dbReference>
<evidence type="ECO:0000313" key="6">
    <source>
        <dbReference type="EMBL" id="THH19766.1"/>
    </source>
</evidence>
<feature type="compositionally biased region" description="Low complexity" evidence="4">
    <location>
        <begin position="31"/>
        <end position="44"/>
    </location>
</feature>
<feature type="compositionally biased region" description="Low complexity" evidence="4">
    <location>
        <begin position="1"/>
        <end position="16"/>
    </location>
</feature>
<keyword evidence="1" id="KW-0677">Repeat</keyword>
<organism evidence="6 7">
    <name type="scientific">Bondarzewia mesenterica</name>
    <dbReference type="NCBI Taxonomy" id="1095465"/>
    <lineage>
        <taxon>Eukaryota</taxon>
        <taxon>Fungi</taxon>
        <taxon>Dikarya</taxon>
        <taxon>Basidiomycota</taxon>
        <taxon>Agaricomycotina</taxon>
        <taxon>Agaricomycetes</taxon>
        <taxon>Russulales</taxon>
        <taxon>Bondarzewiaceae</taxon>
        <taxon>Bondarzewia</taxon>
    </lineage>
</organism>
<dbReference type="Proteomes" id="UP000310158">
    <property type="component" value="Unassembled WGS sequence"/>
</dbReference>
<protein>
    <recommendedName>
        <fullName evidence="5">RRM domain-containing protein</fullName>
    </recommendedName>
</protein>
<dbReference type="InterPro" id="IPR035979">
    <property type="entry name" value="RBD_domain_sf"/>
</dbReference>
<dbReference type="InterPro" id="IPR000504">
    <property type="entry name" value="RRM_dom"/>
</dbReference>
<feature type="region of interest" description="Disordered" evidence="4">
    <location>
        <begin position="191"/>
        <end position="214"/>
    </location>
</feature>
<comment type="caution">
    <text evidence="6">The sequence shown here is derived from an EMBL/GenBank/DDBJ whole genome shotgun (WGS) entry which is preliminary data.</text>
</comment>
<dbReference type="SUPFAM" id="SSF54928">
    <property type="entry name" value="RNA-binding domain, RBD"/>
    <property type="match status" value="1"/>
</dbReference>
<evidence type="ECO:0000256" key="1">
    <source>
        <dbReference type="ARBA" id="ARBA00022737"/>
    </source>
</evidence>
<reference evidence="6 7" key="1">
    <citation type="submission" date="2019-02" db="EMBL/GenBank/DDBJ databases">
        <title>Genome sequencing of the rare red list fungi Bondarzewia mesenterica.</title>
        <authorList>
            <person name="Buettner E."/>
            <person name="Kellner H."/>
        </authorList>
    </citation>
    <scope>NUCLEOTIDE SEQUENCE [LARGE SCALE GENOMIC DNA]</scope>
    <source>
        <strain evidence="6 7">DSM 108281</strain>
    </source>
</reference>
<dbReference type="OrthoDB" id="439808at2759"/>
<dbReference type="PANTHER" id="PTHR23236:SF119">
    <property type="entry name" value="NUCLEAR RNA-BINDING PROTEIN SART-3"/>
    <property type="match status" value="1"/>
</dbReference>
<feature type="region of interest" description="Disordered" evidence="4">
    <location>
        <begin position="1"/>
        <end position="97"/>
    </location>
</feature>
<evidence type="ECO:0000313" key="7">
    <source>
        <dbReference type="Proteomes" id="UP000310158"/>
    </source>
</evidence>
<evidence type="ECO:0000259" key="5">
    <source>
        <dbReference type="PROSITE" id="PS50102"/>
    </source>
</evidence>